<comment type="caution">
    <text evidence="11">The sequence shown here is derived from an EMBL/GenBank/DDBJ whole genome shotgun (WGS) entry which is preliminary data.</text>
</comment>
<feature type="domain" description="BRCT" evidence="10">
    <location>
        <begin position="1577"/>
        <end position="1662"/>
    </location>
</feature>
<feature type="region of interest" description="Disordered" evidence="9">
    <location>
        <begin position="1"/>
        <end position="82"/>
    </location>
</feature>
<evidence type="ECO:0000256" key="2">
    <source>
        <dbReference type="ARBA" id="ARBA00022723"/>
    </source>
</evidence>
<evidence type="ECO:0000313" key="12">
    <source>
        <dbReference type="Proteomes" id="UP000655588"/>
    </source>
</evidence>
<dbReference type="GO" id="GO:0045944">
    <property type="term" value="P:positive regulation of transcription by RNA polymerase II"/>
    <property type="evidence" value="ECO:0007669"/>
    <property type="project" value="TreeGrafter"/>
</dbReference>
<protein>
    <recommendedName>
        <fullName evidence="10">BRCT domain-containing protein</fullName>
    </recommendedName>
</protein>
<dbReference type="FunFam" id="3.40.50.10190:FF:000006">
    <property type="entry name" value="Breast cancer type 1 susceptibility protein homolog"/>
    <property type="match status" value="1"/>
</dbReference>
<feature type="compositionally biased region" description="Basic and acidic residues" evidence="9">
    <location>
        <begin position="935"/>
        <end position="947"/>
    </location>
</feature>
<feature type="region of interest" description="Disordered" evidence="9">
    <location>
        <begin position="159"/>
        <end position="178"/>
    </location>
</feature>
<dbReference type="Proteomes" id="UP000655588">
    <property type="component" value="Unassembled WGS sequence"/>
</dbReference>
<feature type="region of interest" description="Disordered" evidence="9">
    <location>
        <begin position="1076"/>
        <end position="1107"/>
    </location>
</feature>
<feature type="compositionally biased region" description="Polar residues" evidence="9">
    <location>
        <begin position="1515"/>
        <end position="1524"/>
    </location>
</feature>
<evidence type="ECO:0000256" key="5">
    <source>
        <dbReference type="ARBA" id="ARBA00022771"/>
    </source>
</evidence>
<dbReference type="GO" id="GO:0031436">
    <property type="term" value="C:BRCA1-BARD1 complex"/>
    <property type="evidence" value="ECO:0007669"/>
    <property type="project" value="TreeGrafter"/>
</dbReference>
<keyword evidence="3" id="KW-0677">Repeat</keyword>
<keyword evidence="12" id="KW-1185">Reference proteome</keyword>
<feature type="region of interest" description="Disordered" evidence="9">
    <location>
        <begin position="1251"/>
        <end position="1360"/>
    </location>
</feature>
<evidence type="ECO:0000256" key="7">
    <source>
        <dbReference type="ARBA" id="ARBA00023204"/>
    </source>
</evidence>
<feature type="compositionally biased region" description="Basic residues" evidence="9">
    <location>
        <begin position="34"/>
        <end position="43"/>
    </location>
</feature>
<feature type="compositionally biased region" description="Basic and acidic residues" evidence="9">
    <location>
        <begin position="975"/>
        <end position="987"/>
    </location>
</feature>
<feature type="compositionally biased region" description="Basic and acidic residues" evidence="9">
    <location>
        <begin position="1"/>
        <end position="10"/>
    </location>
</feature>
<keyword evidence="2" id="KW-0479">Metal-binding</keyword>
<keyword evidence="5" id="KW-0863">Zinc-finger</keyword>
<gene>
    <name evidence="11" type="ORF">E2986_03465</name>
</gene>
<keyword evidence="6" id="KW-0862">Zinc</keyword>
<evidence type="ECO:0000256" key="1">
    <source>
        <dbReference type="ARBA" id="ARBA00004123"/>
    </source>
</evidence>
<feature type="compositionally biased region" description="Polar residues" evidence="9">
    <location>
        <begin position="309"/>
        <end position="324"/>
    </location>
</feature>
<dbReference type="GO" id="GO:0070531">
    <property type="term" value="C:BRCA1-A complex"/>
    <property type="evidence" value="ECO:0007669"/>
    <property type="project" value="TreeGrafter"/>
</dbReference>
<feature type="compositionally biased region" description="Pro residues" evidence="9">
    <location>
        <begin position="51"/>
        <end position="80"/>
    </location>
</feature>
<feature type="region of interest" description="Disordered" evidence="9">
    <location>
        <begin position="1397"/>
        <end position="1452"/>
    </location>
</feature>
<dbReference type="GO" id="GO:0000724">
    <property type="term" value="P:double-strand break repair via homologous recombination"/>
    <property type="evidence" value="ECO:0007669"/>
    <property type="project" value="TreeGrafter"/>
</dbReference>
<evidence type="ECO:0000256" key="6">
    <source>
        <dbReference type="ARBA" id="ARBA00022833"/>
    </source>
</evidence>
<organism evidence="11 12">
    <name type="scientific">Frieseomelitta varia</name>
    <dbReference type="NCBI Taxonomy" id="561572"/>
    <lineage>
        <taxon>Eukaryota</taxon>
        <taxon>Metazoa</taxon>
        <taxon>Ecdysozoa</taxon>
        <taxon>Arthropoda</taxon>
        <taxon>Hexapoda</taxon>
        <taxon>Insecta</taxon>
        <taxon>Pterygota</taxon>
        <taxon>Neoptera</taxon>
        <taxon>Endopterygota</taxon>
        <taxon>Hymenoptera</taxon>
        <taxon>Apocrita</taxon>
        <taxon>Aculeata</taxon>
        <taxon>Apoidea</taxon>
        <taxon>Anthophila</taxon>
        <taxon>Apidae</taxon>
        <taxon>Frieseomelitta</taxon>
    </lineage>
</organism>
<dbReference type="InterPro" id="IPR031099">
    <property type="entry name" value="BRCA1-associated"/>
</dbReference>
<keyword evidence="8" id="KW-0539">Nucleus</keyword>
<feature type="region of interest" description="Disordered" evidence="9">
    <location>
        <begin position="309"/>
        <end position="381"/>
    </location>
</feature>
<dbReference type="SUPFAM" id="SSF52113">
    <property type="entry name" value="BRCT domain"/>
    <property type="match status" value="2"/>
</dbReference>
<evidence type="ECO:0000256" key="9">
    <source>
        <dbReference type="SAM" id="MobiDB-lite"/>
    </source>
</evidence>
<feature type="compositionally biased region" description="Basic and acidic residues" evidence="9">
    <location>
        <begin position="195"/>
        <end position="207"/>
    </location>
</feature>
<accession>A0A833RY93</accession>
<evidence type="ECO:0000259" key="10">
    <source>
        <dbReference type="PROSITE" id="PS50172"/>
    </source>
</evidence>
<feature type="region of interest" description="Disordered" evidence="9">
    <location>
        <begin position="192"/>
        <end position="216"/>
    </location>
</feature>
<dbReference type="SMART" id="SM00292">
    <property type="entry name" value="BRCT"/>
    <property type="match status" value="2"/>
</dbReference>
<dbReference type="GO" id="GO:0008270">
    <property type="term" value="F:zinc ion binding"/>
    <property type="evidence" value="ECO:0007669"/>
    <property type="project" value="UniProtKB-KW"/>
</dbReference>
<dbReference type="Gene3D" id="3.40.50.10190">
    <property type="entry name" value="BRCT domain"/>
    <property type="match status" value="2"/>
</dbReference>
<dbReference type="Pfam" id="PF00533">
    <property type="entry name" value="BRCT"/>
    <property type="match status" value="1"/>
</dbReference>
<feature type="domain" description="BRCT" evidence="10">
    <location>
        <begin position="1678"/>
        <end position="1781"/>
    </location>
</feature>
<sequence length="1813" mass="203842">MQQNELKLKNDGVSLPSGPLDCQSPLISVGSPRRQSRHPRPRRAGPVDQTGPPPAAPPPAPPPVPPTAPVPEPEAPPPAAPRVLLAPLPAVPPPGPGVLGDPACGCPWPPAPPPPCGNGNPAAFIFHPRQREKPTYAHQIIIVQIWLFAALLHSSRPRNTREYELSDNTELRRSDRARPSCSYLDTLPEYQSVQSRKERSRGKETQIKKAKPTRKGGNTIKKYLSKCDLSDIRHLEESKDFLYTESAEAKVHNWLGNLAKNDELDKAEKVEVEQPTECNLDDTLTISVSQNNERNERNEGEDMEVAVNSITRNDVHQTPCSRNTSNEREPTARRGRRWSAETRNSTKNHSSRMNFSLENPRPGTSTATRSSDDSKERNEERFMDVHRTSTCEMLSNMQKNWSTVAKFGKEMRRRKKKLMSLNVSIESKKKSRPVEMNLNADENVRWKVVEDADERQRRRGNESKVAENVAETAMNEEFVNGKKSLTKRDFVRGGEASPQDRKERSISEEVPLADESFVITLQDGRVPVQSLKSCQINAIIGVTEEEQEPTRANVETNESSNREEMAFPADGRVDPFDMPFRDRDKIFSQMIVPVSPSDQTEPNLVVKPSNKKNCCPTTTIETMDVSSSSATDCQTSTPRRKRLSLNRRSADFKLDSSRWSVSSSIALQSVTRDFNRQIEIEDDVDKRSSAGVIDKEKHRSLAGDKSRGRRDDVFVSNELTRKRLKNTCNTSLVTFTKLGRTFRHYRKQVPFLYLGTTRRKGMLGRYPGFHLQKPCNPIDILDTQDFAIKSYLGDNDRVTLNDTQPMDTQPMDEDKKEPESIAEANSSSKMKDPAGVFNNQIDVREENSSGEVAEIVPVEEPVSNNSEDVDILFVSLSENRVLDSPGVEQPAKSNNTPTKDTVKVMSPVRDQDVTMLQSLSLEYPSIDNLRTQKIIHEPGEPSEKESRPFLSRDFSRTSDTSGCSYVSRRKRKRSNSGEKLCDRMKSSDDDEQDNHSPGHSFSSQATYIRNCNREDAPPLARKASLSEKLSELSNPSTKDIDVVSLSSDPDIAPSERKTEKKVYKRILLLESSDGDSVNTGCARKATGKSLASDTASTKRKRAASPDSVTEDVFAIVNSWTELDDRYRKKGKLEQTRDSSDSSVDNVLARSVSSYRDKSASKLSTTLQRGQRSDFVDECNNRERSFGCRRTDRKKSLEVREALVTENSPDFGATIDEVKVLQNFRQNIPDLMQEDNFDDVIANVNTDTLVNECNNERSRRESLSERQSKNPRSSSERVIHVSSNGSEKENKSKTSDIVYGSDDENGETPVEVYVNSANEGSRNNKRPEETKSNDWISTKPSERFQSHPTTSSGDKKLPVNGNLSNSIVKDTYDQDSLMNITQQYLMIKQFEEDLFGKSESSNVSSGKERRGPQTPTGSKKCSNVIAKDVEHSAEEDDIVENTPSTKTKNVKPSNFTERNNIVFSSLETIGSQRSSNSKILGKQLPPAVETPCSRNGGKSSSSLSTPGSKTNIPPLYQSTPKTCHSNPMKFVSRTSQLSNKEPRKYTNVQNSSTNEIVKRNAVQSVQTAPSTSRQRYCFLSSGLTLVEVNQLKKLAKTLPDATYQTQFNENVTHVVVKTNNNNGASKTLKYLQGIAHRKWIVSCQWVLDSLKERRAVNEELYEVVDCITLEAGPRKSRLREKNLFEGFVFLCIGPYAHLSVEEYQRYRLFQDLLRATGAIVVDSLYALADQTTRLKIILIQEDIYEFQIIEWYKQARAIAVVHEWVVECISQYKLISLYPYLQELSRQDVLTLGYPEYLVNEETGWESSDSTSDV</sequence>
<dbReference type="InterPro" id="IPR001357">
    <property type="entry name" value="BRCT_dom"/>
</dbReference>
<evidence type="ECO:0000313" key="11">
    <source>
        <dbReference type="EMBL" id="KAF3425640.1"/>
    </source>
</evidence>
<dbReference type="EMBL" id="WNWW01000371">
    <property type="protein sequence ID" value="KAF3425640.1"/>
    <property type="molecule type" value="Genomic_DNA"/>
</dbReference>
<keyword evidence="4" id="KW-0227">DNA damage</keyword>
<proteinExistence type="predicted"/>
<comment type="subcellular location">
    <subcellularLocation>
        <location evidence="1">Nucleus</location>
    </subcellularLocation>
</comment>
<evidence type="ECO:0000256" key="3">
    <source>
        <dbReference type="ARBA" id="ARBA00022737"/>
    </source>
</evidence>
<feature type="compositionally biased region" description="Polar residues" evidence="9">
    <location>
        <begin position="995"/>
        <end position="1005"/>
    </location>
</feature>
<feature type="compositionally biased region" description="Polar residues" evidence="9">
    <location>
        <begin position="1440"/>
        <end position="1452"/>
    </location>
</feature>
<feature type="region of interest" description="Disordered" evidence="9">
    <location>
        <begin position="1027"/>
        <end position="1059"/>
    </location>
</feature>
<feature type="compositionally biased region" description="Polar residues" evidence="9">
    <location>
        <begin position="341"/>
        <end position="369"/>
    </location>
</feature>
<dbReference type="PANTHER" id="PTHR13763:SF0">
    <property type="entry name" value="BREAST CANCER TYPE 1 SUSCEPTIBILITY PROTEIN"/>
    <property type="match status" value="1"/>
</dbReference>
<feature type="region of interest" description="Disordered" evidence="9">
    <location>
        <begin position="1471"/>
        <end position="1526"/>
    </location>
</feature>
<dbReference type="GO" id="GO:0004842">
    <property type="term" value="F:ubiquitin-protein transferase activity"/>
    <property type="evidence" value="ECO:0007669"/>
    <property type="project" value="TreeGrafter"/>
</dbReference>
<reference evidence="11" key="1">
    <citation type="submission" date="2019-11" db="EMBL/GenBank/DDBJ databases">
        <title>The nuclear and mitochondrial genomes of Frieseomelitta varia - a highly eusocial stingless bee (Meliponini) with a permanently sterile worker caste.</title>
        <authorList>
            <person name="Freitas F.C.P."/>
            <person name="Lourenco A.P."/>
            <person name="Nunes F.M.F."/>
            <person name="Paschoal A.R."/>
            <person name="Abreu F.C.P."/>
            <person name="Barbin F.O."/>
            <person name="Bataglia L."/>
            <person name="Cardoso-Junior C.A.M."/>
            <person name="Cervoni M.S."/>
            <person name="Silva S.R."/>
            <person name="Dalarmi F."/>
            <person name="Del Lama M.A."/>
            <person name="Depintor T.S."/>
            <person name="Ferreira K.M."/>
            <person name="Goria P.S."/>
            <person name="Jaskot M.C."/>
            <person name="Lago D.C."/>
            <person name="Luna-Lucena D."/>
            <person name="Moda L.M."/>
            <person name="Nascimento L."/>
            <person name="Pedrino M."/>
            <person name="Rabico F.O."/>
            <person name="Sanches F.C."/>
            <person name="Santos D.E."/>
            <person name="Santos C.G."/>
            <person name="Vieira J."/>
            <person name="Lopes T.F."/>
            <person name="Barchuk A.R."/>
            <person name="Hartfelder K."/>
            <person name="Simoes Z.L.P."/>
            <person name="Bitondi M.M.G."/>
            <person name="Pinheiro D.G."/>
        </authorList>
    </citation>
    <scope>NUCLEOTIDE SEQUENCE</scope>
    <source>
        <strain evidence="11">USP_RPSP 00005682</strain>
        <tissue evidence="11">Whole individual</tissue>
    </source>
</reference>
<dbReference type="PANTHER" id="PTHR13763">
    <property type="entry name" value="BREAST CANCER TYPE 1 SUSCEPTIBILITY PROTEIN BRCA1"/>
    <property type="match status" value="1"/>
</dbReference>
<feature type="region of interest" description="Disordered" evidence="9">
    <location>
        <begin position="797"/>
        <end position="834"/>
    </location>
</feature>
<feature type="region of interest" description="Disordered" evidence="9">
    <location>
        <begin position="935"/>
        <end position="1005"/>
    </location>
</feature>
<feature type="compositionally biased region" description="Basic and acidic residues" evidence="9">
    <location>
        <begin position="370"/>
        <end position="381"/>
    </location>
</feature>
<dbReference type="InterPro" id="IPR036420">
    <property type="entry name" value="BRCT_dom_sf"/>
</dbReference>
<feature type="compositionally biased region" description="Low complexity" evidence="9">
    <location>
        <begin position="1492"/>
        <end position="1507"/>
    </location>
</feature>
<keyword evidence="7" id="KW-0234">DNA repair</keyword>
<evidence type="ECO:0000256" key="4">
    <source>
        <dbReference type="ARBA" id="ARBA00022763"/>
    </source>
</evidence>
<evidence type="ECO:0000256" key="8">
    <source>
        <dbReference type="ARBA" id="ARBA00023242"/>
    </source>
</evidence>
<dbReference type="PROSITE" id="PS50172">
    <property type="entry name" value="BRCT"/>
    <property type="match status" value="2"/>
</dbReference>
<name>A0A833RY93_9HYME</name>
<feature type="compositionally biased region" description="Basic and acidic residues" evidence="9">
    <location>
        <begin position="1253"/>
        <end position="1278"/>
    </location>
</feature>